<dbReference type="Proteomes" id="UP000604001">
    <property type="component" value="Unassembled WGS sequence"/>
</dbReference>
<dbReference type="InterPro" id="IPR050129">
    <property type="entry name" value="Zn_alcohol_dh"/>
</dbReference>
<evidence type="ECO:0000256" key="2">
    <source>
        <dbReference type="ARBA" id="ARBA00022723"/>
    </source>
</evidence>
<name>A0ABR6U6M6_9ACTN</name>
<dbReference type="Gene3D" id="3.90.180.10">
    <property type="entry name" value="Medium-chain alcohol dehydrogenases, catalytic domain"/>
    <property type="match status" value="2"/>
</dbReference>
<dbReference type="RefSeq" id="WP_186345288.1">
    <property type="nucleotide sequence ID" value="NZ_BMMR01000003.1"/>
</dbReference>
<reference evidence="7 8" key="1">
    <citation type="submission" date="2020-08" db="EMBL/GenBank/DDBJ databases">
        <title>novel species in genus Nocardioides.</title>
        <authorList>
            <person name="Zhang G."/>
        </authorList>
    </citation>
    <scope>NUCLEOTIDE SEQUENCE [LARGE SCALE GENOMIC DNA]</scope>
    <source>
        <strain evidence="7 8">SC8A-24</strain>
    </source>
</reference>
<dbReference type="SMART" id="SM00829">
    <property type="entry name" value="PKS_ER"/>
    <property type="match status" value="1"/>
</dbReference>
<gene>
    <name evidence="7" type="ORF">H7344_06975</name>
</gene>
<accession>A0ABR6U6M6</accession>
<comment type="similarity">
    <text evidence="5">Belongs to the zinc-containing alcohol dehydrogenase family.</text>
</comment>
<dbReference type="SUPFAM" id="SSF51735">
    <property type="entry name" value="NAD(P)-binding Rossmann-fold domains"/>
    <property type="match status" value="1"/>
</dbReference>
<evidence type="ECO:0000313" key="8">
    <source>
        <dbReference type="Proteomes" id="UP000604001"/>
    </source>
</evidence>
<evidence type="ECO:0000256" key="1">
    <source>
        <dbReference type="ARBA" id="ARBA00001947"/>
    </source>
</evidence>
<keyword evidence="8" id="KW-1185">Reference proteome</keyword>
<dbReference type="SUPFAM" id="SSF50129">
    <property type="entry name" value="GroES-like"/>
    <property type="match status" value="1"/>
</dbReference>
<proteinExistence type="inferred from homology"/>
<dbReference type="Gene3D" id="3.40.50.720">
    <property type="entry name" value="NAD(P)-binding Rossmann-like Domain"/>
    <property type="match status" value="1"/>
</dbReference>
<dbReference type="CDD" id="cd08254">
    <property type="entry name" value="hydroxyacyl_CoA_DH"/>
    <property type="match status" value="1"/>
</dbReference>
<evidence type="ECO:0000259" key="6">
    <source>
        <dbReference type="SMART" id="SM00829"/>
    </source>
</evidence>
<dbReference type="PANTHER" id="PTHR43401">
    <property type="entry name" value="L-THREONINE 3-DEHYDROGENASE"/>
    <property type="match status" value="1"/>
</dbReference>
<dbReference type="InterPro" id="IPR011032">
    <property type="entry name" value="GroES-like_sf"/>
</dbReference>
<sequence>MKVWHFTGVGEPLVRAEVPEPTAGAGEVVLEVGAAGLCHTDVGILHDPMWSEPVGPLPLALGHEVAGTIREVGEGVTGWAVGDRVGVSPNGTTRPGIGRDGGYAPFCVAHPADLVAMPDALSFELASVGTDAGLTAYSAVMSTGGVTAGQRVAIVGVGGLGQVGVRVAALAGAEVHVAEVKREVWPLAEELGATSVVADVAELAALEPEVIVDFAGFGETTSKAVQAVKLGGRVVQVGMGRLEAMVSTWDLILKRVTLVGSRGGTIEELAEVYRLMAEGSLAPQLTTIGYDDIPDGLDRLHRGDVTGRLVAVPA</sequence>
<feature type="domain" description="Enoyl reductase (ER)" evidence="6">
    <location>
        <begin position="8"/>
        <end position="311"/>
    </location>
</feature>
<evidence type="ECO:0000313" key="7">
    <source>
        <dbReference type="EMBL" id="MBC2960035.1"/>
    </source>
</evidence>
<dbReference type="Pfam" id="PF00107">
    <property type="entry name" value="ADH_zinc_N"/>
    <property type="match status" value="1"/>
</dbReference>
<comment type="caution">
    <text evidence="7">The sequence shown here is derived from an EMBL/GenBank/DDBJ whole genome shotgun (WGS) entry which is preliminary data.</text>
</comment>
<dbReference type="Pfam" id="PF08240">
    <property type="entry name" value="ADH_N"/>
    <property type="match status" value="1"/>
</dbReference>
<dbReference type="EMBL" id="JACMYC010000003">
    <property type="protein sequence ID" value="MBC2960035.1"/>
    <property type="molecule type" value="Genomic_DNA"/>
</dbReference>
<evidence type="ECO:0000256" key="3">
    <source>
        <dbReference type="ARBA" id="ARBA00022833"/>
    </source>
</evidence>
<dbReference type="InterPro" id="IPR002328">
    <property type="entry name" value="ADH_Zn_CS"/>
</dbReference>
<dbReference type="PANTHER" id="PTHR43401:SF5">
    <property type="entry name" value="ALCOHOL DEHYDROGENASE-RELATED"/>
    <property type="match status" value="1"/>
</dbReference>
<keyword evidence="3 5" id="KW-0862">Zinc</keyword>
<comment type="cofactor">
    <cofactor evidence="1 5">
        <name>Zn(2+)</name>
        <dbReference type="ChEBI" id="CHEBI:29105"/>
    </cofactor>
</comment>
<protein>
    <submittedName>
        <fullName evidence="7">Zinc-binding dehydrogenase</fullName>
    </submittedName>
</protein>
<dbReference type="PROSITE" id="PS00059">
    <property type="entry name" value="ADH_ZINC"/>
    <property type="match status" value="1"/>
</dbReference>
<dbReference type="InterPro" id="IPR013154">
    <property type="entry name" value="ADH-like_N"/>
</dbReference>
<keyword evidence="2 5" id="KW-0479">Metal-binding</keyword>
<evidence type="ECO:0000256" key="4">
    <source>
        <dbReference type="ARBA" id="ARBA00023002"/>
    </source>
</evidence>
<dbReference type="InterPro" id="IPR020843">
    <property type="entry name" value="ER"/>
</dbReference>
<keyword evidence="4" id="KW-0560">Oxidoreductase</keyword>
<dbReference type="InterPro" id="IPR013149">
    <property type="entry name" value="ADH-like_C"/>
</dbReference>
<dbReference type="InterPro" id="IPR036291">
    <property type="entry name" value="NAD(P)-bd_dom_sf"/>
</dbReference>
<organism evidence="7 8">
    <name type="scientific">Nocardioides deserti</name>
    <dbReference type="NCBI Taxonomy" id="1588644"/>
    <lineage>
        <taxon>Bacteria</taxon>
        <taxon>Bacillati</taxon>
        <taxon>Actinomycetota</taxon>
        <taxon>Actinomycetes</taxon>
        <taxon>Propionibacteriales</taxon>
        <taxon>Nocardioidaceae</taxon>
        <taxon>Nocardioides</taxon>
    </lineage>
</organism>
<evidence type="ECO:0000256" key="5">
    <source>
        <dbReference type="RuleBase" id="RU361277"/>
    </source>
</evidence>